<dbReference type="PANTHER" id="PTHR42693">
    <property type="entry name" value="ARYLSULFATASE FAMILY MEMBER"/>
    <property type="match status" value="1"/>
</dbReference>
<dbReference type="Gene3D" id="3.40.720.10">
    <property type="entry name" value="Alkaline Phosphatase, subunit A"/>
    <property type="match status" value="1"/>
</dbReference>
<dbReference type="RefSeq" id="WP_240827822.1">
    <property type="nucleotide sequence ID" value="NZ_JAKWBL010000001.1"/>
</dbReference>
<evidence type="ECO:0000256" key="2">
    <source>
        <dbReference type="ARBA" id="ARBA00022801"/>
    </source>
</evidence>
<sequence>MLLLLSTMADAQERPNILWLVCEDMSPYLSCYGNKTIKTPNLDRLAEKGIRFTRAHSNGTQCSPSRSTLISGVYGVSLGTDVHREKGPFPKPFIFRNI</sequence>
<keyword evidence="5" id="KW-1185">Reference proteome</keyword>
<comment type="similarity">
    <text evidence="1">Belongs to the sulfatase family.</text>
</comment>
<keyword evidence="2" id="KW-0378">Hydrolase</keyword>
<gene>
    <name evidence="4" type="ORF">MKP09_10145</name>
</gene>
<organism evidence="4 5">
    <name type="scientific">Niabella ginsengisoli</name>
    <dbReference type="NCBI Taxonomy" id="522298"/>
    <lineage>
        <taxon>Bacteria</taxon>
        <taxon>Pseudomonadati</taxon>
        <taxon>Bacteroidota</taxon>
        <taxon>Chitinophagia</taxon>
        <taxon>Chitinophagales</taxon>
        <taxon>Chitinophagaceae</taxon>
        <taxon>Niabella</taxon>
    </lineage>
</organism>
<proteinExistence type="inferred from homology"/>
<evidence type="ECO:0000256" key="1">
    <source>
        <dbReference type="ARBA" id="ARBA00008779"/>
    </source>
</evidence>
<dbReference type="EMBL" id="JAKWBL010000001">
    <property type="protein sequence ID" value="MCH5598242.1"/>
    <property type="molecule type" value="Genomic_DNA"/>
</dbReference>
<dbReference type="Proteomes" id="UP001202248">
    <property type="component" value="Unassembled WGS sequence"/>
</dbReference>
<accession>A0ABS9SIP9</accession>
<dbReference type="Pfam" id="PF00884">
    <property type="entry name" value="Sulfatase"/>
    <property type="match status" value="1"/>
</dbReference>
<evidence type="ECO:0000259" key="3">
    <source>
        <dbReference type="Pfam" id="PF00884"/>
    </source>
</evidence>
<evidence type="ECO:0000313" key="5">
    <source>
        <dbReference type="Proteomes" id="UP001202248"/>
    </source>
</evidence>
<comment type="caution">
    <text evidence="4">The sequence shown here is derived from an EMBL/GenBank/DDBJ whole genome shotgun (WGS) entry which is preliminary data.</text>
</comment>
<dbReference type="InterPro" id="IPR017850">
    <property type="entry name" value="Alkaline_phosphatase_core_sf"/>
</dbReference>
<reference evidence="4 5" key="1">
    <citation type="submission" date="2022-02" db="EMBL/GenBank/DDBJ databases">
        <authorList>
            <person name="Min J."/>
        </authorList>
    </citation>
    <scope>NUCLEOTIDE SEQUENCE [LARGE SCALE GENOMIC DNA]</scope>
    <source>
        <strain evidence="4 5">GR10-1</strain>
    </source>
</reference>
<feature type="domain" description="Sulfatase N-terminal" evidence="3">
    <location>
        <begin position="15"/>
        <end position="79"/>
    </location>
</feature>
<dbReference type="InterPro" id="IPR050738">
    <property type="entry name" value="Sulfatase"/>
</dbReference>
<dbReference type="SUPFAM" id="SSF53649">
    <property type="entry name" value="Alkaline phosphatase-like"/>
    <property type="match status" value="1"/>
</dbReference>
<dbReference type="InterPro" id="IPR000917">
    <property type="entry name" value="Sulfatase_N"/>
</dbReference>
<name>A0ABS9SIP9_9BACT</name>
<dbReference type="PANTHER" id="PTHR42693:SF53">
    <property type="entry name" value="ENDO-4-O-SULFATASE"/>
    <property type="match status" value="1"/>
</dbReference>
<protein>
    <submittedName>
        <fullName evidence="4">Sulfatase-like hydrolase/transferase</fullName>
    </submittedName>
</protein>
<evidence type="ECO:0000313" key="4">
    <source>
        <dbReference type="EMBL" id="MCH5598242.1"/>
    </source>
</evidence>